<keyword evidence="4" id="KW-0560">Oxidoreductase</keyword>
<reference evidence="6" key="1">
    <citation type="submission" date="2019-04" db="EMBL/GenBank/DDBJ databases">
        <title>Sequencing of skin fungus with MAO and IRED activity.</title>
        <authorList>
            <person name="Marsaioli A.J."/>
            <person name="Bonatto J.M.C."/>
            <person name="Reis Junior O."/>
        </authorList>
    </citation>
    <scope>NUCLEOTIDE SEQUENCE</scope>
    <source>
        <strain evidence="6">30M1</strain>
    </source>
</reference>
<name>A0A9P4W6E5_CURKU</name>
<evidence type="ECO:0000259" key="5">
    <source>
        <dbReference type="PROSITE" id="PS51387"/>
    </source>
</evidence>
<evidence type="ECO:0000256" key="3">
    <source>
        <dbReference type="ARBA" id="ARBA00022827"/>
    </source>
</evidence>
<dbReference type="InterPro" id="IPR006094">
    <property type="entry name" value="Oxid_FAD_bind_N"/>
</dbReference>
<protein>
    <recommendedName>
        <fullName evidence="5">FAD-binding PCMH-type domain-containing protein</fullName>
    </recommendedName>
</protein>
<dbReference type="PANTHER" id="PTHR42973:SF54">
    <property type="entry name" value="FAD-BINDING PCMH-TYPE DOMAIN-CONTAINING PROTEIN"/>
    <property type="match status" value="1"/>
</dbReference>
<keyword evidence="2" id="KW-0285">Flavoprotein</keyword>
<evidence type="ECO:0000256" key="2">
    <source>
        <dbReference type="ARBA" id="ARBA00022630"/>
    </source>
</evidence>
<evidence type="ECO:0000256" key="1">
    <source>
        <dbReference type="ARBA" id="ARBA00005466"/>
    </source>
</evidence>
<dbReference type="OrthoDB" id="2151789at2759"/>
<evidence type="ECO:0000256" key="4">
    <source>
        <dbReference type="ARBA" id="ARBA00023002"/>
    </source>
</evidence>
<dbReference type="PANTHER" id="PTHR42973">
    <property type="entry name" value="BINDING OXIDOREDUCTASE, PUTATIVE (AFU_ORTHOLOGUE AFUA_1G17690)-RELATED"/>
    <property type="match status" value="1"/>
</dbReference>
<organism evidence="6 7">
    <name type="scientific">Curvularia kusanoi</name>
    <name type="common">Cochliobolus kusanoi</name>
    <dbReference type="NCBI Taxonomy" id="90978"/>
    <lineage>
        <taxon>Eukaryota</taxon>
        <taxon>Fungi</taxon>
        <taxon>Dikarya</taxon>
        <taxon>Ascomycota</taxon>
        <taxon>Pezizomycotina</taxon>
        <taxon>Dothideomycetes</taxon>
        <taxon>Pleosporomycetidae</taxon>
        <taxon>Pleosporales</taxon>
        <taxon>Pleosporineae</taxon>
        <taxon>Pleosporaceae</taxon>
        <taxon>Curvularia</taxon>
    </lineage>
</organism>
<accession>A0A9P4W6E5</accession>
<dbReference type="InterPro" id="IPR016166">
    <property type="entry name" value="FAD-bd_PCMH"/>
</dbReference>
<keyword evidence="7" id="KW-1185">Reference proteome</keyword>
<dbReference type="Pfam" id="PF01565">
    <property type="entry name" value="FAD_binding_4"/>
    <property type="match status" value="1"/>
</dbReference>
<dbReference type="InterPro" id="IPR016169">
    <property type="entry name" value="FAD-bd_PCMH_sub2"/>
</dbReference>
<dbReference type="EMBL" id="SWKU01000066">
    <property type="protein sequence ID" value="KAF2992953.1"/>
    <property type="molecule type" value="Genomic_DNA"/>
</dbReference>
<evidence type="ECO:0000313" key="7">
    <source>
        <dbReference type="Proteomes" id="UP000801428"/>
    </source>
</evidence>
<dbReference type="SUPFAM" id="SSF56176">
    <property type="entry name" value="FAD-binding/transporter-associated domain-like"/>
    <property type="match status" value="1"/>
</dbReference>
<dbReference type="PROSITE" id="PS51387">
    <property type="entry name" value="FAD_PCMH"/>
    <property type="match status" value="1"/>
</dbReference>
<gene>
    <name evidence="6" type="ORF">E8E13_000219</name>
</gene>
<sequence length="536" mass="58841">MKRALVEGAMSASSNHASLVSRQATNNGTSINDFVNSLSLDKPEADFVLRTLPNNRDVKALLAGQQYDKSSIARLSCEVLKKISRGDLVSVNEIQDVIQESWSETCWLIPSCIIKPKSAKDVSKALRIVEFFRTKYAVRSGGHSPNPGFSTLSDPGILIDMKGLNQIKLSKDNSVATIGPGVEWLQVYEALDPYGVSVIGGRGPTVGAGGFMLGGGYFHWSTKYGMAADNVKNFEVVLANGAVVNANAKTNTDLFWALKGGGPNYGIVTELQLYTVPIRNIWYQLGLYSPEKVPELIDAFAKWQNEGATDTRGSVGFLIGLESVFVGLFWDEPALKPEPFAPFYDIPQIEPATAPVNSTLVSLTQLLGFVGGDVSARHDYRALTTKVDAELYKQVYDYWRPKAQEVHDATGANMTFVFQPVPKSVAQQGNAKGGNAMNIPEINQMWWSTTMDWEHAADDDAVRAVSIDTTRKWKKLGEARGSFLPHLFMNDASRDQNPLASYGKDNLQRLRQIAAKYDPGQVFQKLQNNGFLLSKA</sequence>
<proteinExistence type="inferred from homology"/>
<dbReference type="AlphaFoldDB" id="A0A9P4W6E5"/>
<evidence type="ECO:0000313" key="6">
    <source>
        <dbReference type="EMBL" id="KAF2992953.1"/>
    </source>
</evidence>
<dbReference type="InterPro" id="IPR036318">
    <property type="entry name" value="FAD-bd_PCMH-like_sf"/>
</dbReference>
<comment type="similarity">
    <text evidence="1">Belongs to the oxygen-dependent FAD-linked oxidoreductase family.</text>
</comment>
<dbReference type="Gene3D" id="3.30.465.10">
    <property type="match status" value="1"/>
</dbReference>
<keyword evidence="3" id="KW-0274">FAD</keyword>
<comment type="caution">
    <text evidence="6">The sequence shown here is derived from an EMBL/GenBank/DDBJ whole genome shotgun (WGS) entry which is preliminary data.</text>
</comment>
<dbReference type="GO" id="GO:0016491">
    <property type="term" value="F:oxidoreductase activity"/>
    <property type="evidence" value="ECO:0007669"/>
    <property type="project" value="UniProtKB-KW"/>
</dbReference>
<feature type="domain" description="FAD-binding PCMH-type" evidence="5">
    <location>
        <begin position="106"/>
        <end position="278"/>
    </location>
</feature>
<dbReference type="InterPro" id="IPR050416">
    <property type="entry name" value="FAD-linked_Oxidoreductase"/>
</dbReference>
<dbReference type="Proteomes" id="UP000801428">
    <property type="component" value="Unassembled WGS sequence"/>
</dbReference>
<dbReference type="GO" id="GO:0071949">
    <property type="term" value="F:FAD binding"/>
    <property type="evidence" value="ECO:0007669"/>
    <property type="project" value="InterPro"/>
</dbReference>